<gene>
    <name evidence="2" type="ORF">OUZ56_000567</name>
</gene>
<evidence type="ECO:0008006" key="4">
    <source>
        <dbReference type="Google" id="ProtNLM"/>
    </source>
</evidence>
<dbReference type="EMBL" id="JAOYFB010000036">
    <property type="protein sequence ID" value="KAK4018516.1"/>
    <property type="molecule type" value="Genomic_DNA"/>
</dbReference>
<keyword evidence="1" id="KW-0812">Transmembrane</keyword>
<evidence type="ECO:0000256" key="1">
    <source>
        <dbReference type="SAM" id="Phobius"/>
    </source>
</evidence>
<protein>
    <recommendedName>
        <fullName evidence="4">Secreted protein</fullName>
    </recommendedName>
</protein>
<proteinExistence type="predicted"/>
<keyword evidence="3" id="KW-1185">Reference proteome</keyword>
<accession>A0ABR0A030</accession>
<keyword evidence="1" id="KW-1133">Transmembrane helix</keyword>
<name>A0ABR0A030_9CRUS</name>
<reference evidence="2 3" key="1">
    <citation type="journal article" date="2023" name="Nucleic Acids Res.">
        <title>The hologenome of Daphnia magna reveals possible DNA methylation and microbiome-mediated evolution of the host genome.</title>
        <authorList>
            <person name="Chaturvedi A."/>
            <person name="Li X."/>
            <person name="Dhandapani V."/>
            <person name="Marshall H."/>
            <person name="Kissane S."/>
            <person name="Cuenca-Cambronero M."/>
            <person name="Asole G."/>
            <person name="Calvet F."/>
            <person name="Ruiz-Romero M."/>
            <person name="Marangio P."/>
            <person name="Guigo R."/>
            <person name="Rago D."/>
            <person name="Mirbahai L."/>
            <person name="Eastwood N."/>
            <person name="Colbourne J.K."/>
            <person name="Zhou J."/>
            <person name="Mallon E."/>
            <person name="Orsini L."/>
        </authorList>
    </citation>
    <scope>NUCLEOTIDE SEQUENCE [LARGE SCALE GENOMIC DNA]</scope>
    <source>
        <strain evidence="2">LRV0_1</strain>
    </source>
</reference>
<feature type="transmembrane region" description="Helical" evidence="1">
    <location>
        <begin position="6"/>
        <end position="24"/>
    </location>
</feature>
<dbReference type="Proteomes" id="UP001234178">
    <property type="component" value="Unassembled WGS sequence"/>
</dbReference>
<keyword evidence="1" id="KW-0472">Membrane</keyword>
<organism evidence="2 3">
    <name type="scientific">Daphnia magna</name>
    <dbReference type="NCBI Taxonomy" id="35525"/>
    <lineage>
        <taxon>Eukaryota</taxon>
        <taxon>Metazoa</taxon>
        <taxon>Ecdysozoa</taxon>
        <taxon>Arthropoda</taxon>
        <taxon>Crustacea</taxon>
        <taxon>Branchiopoda</taxon>
        <taxon>Diplostraca</taxon>
        <taxon>Cladocera</taxon>
        <taxon>Anomopoda</taxon>
        <taxon>Daphniidae</taxon>
        <taxon>Daphnia</taxon>
    </lineage>
</organism>
<sequence length="90" mass="10653">MKTVGTTSNHAVTMIVMAFFWISLSHVRAEKKEMSSLFVFQQQKSGKLQLRKWIKKKCFSFRFVLLFYEMAEGLRPETASIITIIFKYHR</sequence>
<evidence type="ECO:0000313" key="3">
    <source>
        <dbReference type="Proteomes" id="UP001234178"/>
    </source>
</evidence>
<evidence type="ECO:0000313" key="2">
    <source>
        <dbReference type="EMBL" id="KAK4018516.1"/>
    </source>
</evidence>
<comment type="caution">
    <text evidence="2">The sequence shown here is derived from an EMBL/GenBank/DDBJ whole genome shotgun (WGS) entry which is preliminary data.</text>
</comment>